<keyword evidence="5 6" id="KW-0472">Membrane</keyword>
<dbReference type="InterPro" id="IPR006685">
    <property type="entry name" value="MscS_channel_2nd"/>
</dbReference>
<dbReference type="Pfam" id="PF00027">
    <property type="entry name" value="cNMP_binding"/>
    <property type="match status" value="1"/>
</dbReference>
<dbReference type="SUPFAM" id="SSF82689">
    <property type="entry name" value="Mechanosensitive channel protein MscS (YggB), C-terminal domain"/>
    <property type="match status" value="1"/>
</dbReference>
<dbReference type="InterPro" id="IPR016846">
    <property type="entry name" value="cNMP-bd_ion_channel"/>
</dbReference>
<feature type="transmembrane region" description="Helical" evidence="6">
    <location>
        <begin position="105"/>
        <end position="123"/>
    </location>
</feature>
<dbReference type="PROSITE" id="PS50042">
    <property type="entry name" value="CNMP_BINDING_3"/>
    <property type="match status" value="1"/>
</dbReference>
<dbReference type="GO" id="GO:0005886">
    <property type="term" value="C:plasma membrane"/>
    <property type="evidence" value="ECO:0007669"/>
    <property type="project" value="UniProtKB-SubCell"/>
</dbReference>
<evidence type="ECO:0000313" key="9">
    <source>
        <dbReference type="Proteomes" id="UP000433577"/>
    </source>
</evidence>
<dbReference type="InterPro" id="IPR011066">
    <property type="entry name" value="MscS_channel_C_sf"/>
</dbReference>
<comment type="function">
    <text evidence="6">Mechanosensitive channel that participates in the regulation of osmotic pressure changes within the cell, opening in response to stretch forces in the membrane lipid bilayer, without the need for other proteins. Contributes to normal resistance to hypoosmotic shock. Forms an ion channel of 1.0 nanosiemens conductance with a slight preference for anions.</text>
</comment>
<dbReference type="SUPFAM" id="SSF51206">
    <property type="entry name" value="cAMP-binding domain-like"/>
    <property type="match status" value="1"/>
</dbReference>
<evidence type="ECO:0000313" key="8">
    <source>
        <dbReference type="EMBL" id="QGZ63064.1"/>
    </source>
</evidence>
<evidence type="ECO:0000259" key="7">
    <source>
        <dbReference type="PROSITE" id="PS50042"/>
    </source>
</evidence>
<dbReference type="CDD" id="cd00038">
    <property type="entry name" value="CAP_ED"/>
    <property type="match status" value="1"/>
</dbReference>
<dbReference type="Proteomes" id="UP000433577">
    <property type="component" value="Chromosome 2"/>
</dbReference>
<dbReference type="OrthoDB" id="9775207at2"/>
<feature type="transmembrane region" description="Helical" evidence="6">
    <location>
        <begin position="35"/>
        <end position="53"/>
    </location>
</feature>
<feature type="transmembrane region" description="Helical" evidence="6">
    <location>
        <begin position="73"/>
        <end position="93"/>
    </location>
</feature>
<keyword evidence="6" id="KW-0997">Cell inner membrane</keyword>
<keyword evidence="6" id="KW-0813">Transport</keyword>
<dbReference type="AlphaFoldDB" id="A0A7Z2GKF4"/>
<dbReference type="SMART" id="SM00100">
    <property type="entry name" value="cNMP"/>
    <property type="match status" value="1"/>
</dbReference>
<keyword evidence="6" id="KW-0407">Ion channel</keyword>
<dbReference type="GO" id="GO:0008381">
    <property type="term" value="F:mechanosensitive monoatomic ion channel activity"/>
    <property type="evidence" value="ECO:0007669"/>
    <property type="project" value="InterPro"/>
</dbReference>
<feature type="transmembrane region" description="Helical" evidence="6">
    <location>
        <begin position="6"/>
        <end position="23"/>
    </location>
</feature>
<comment type="subunit">
    <text evidence="6">Homoheptamer.</text>
</comment>
<evidence type="ECO:0000256" key="1">
    <source>
        <dbReference type="ARBA" id="ARBA00004651"/>
    </source>
</evidence>
<dbReference type="PANTHER" id="PTHR30221:SF1">
    <property type="entry name" value="SMALL-CONDUCTANCE MECHANOSENSITIVE CHANNEL"/>
    <property type="match status" value="1"/>
</dbReference>
<dbReference type="Gene3D" id="1.10.287.1260">
    <property type="match status" value="1"/>
</dbReference>
<protein>
    <recommendedName>
        <fullName evidence="6">Small-conductance mechanosensitive channel</fullName>
    </recommendedName>
</protein>
<dbReference type="EMBL" id="CP046914">
    <property type="protein sequence ID" value="QGZ63064.1"/>
    <property type="molecule type" value="Genomic_DNA"/>
</dbReference>
<evidence type="ECO:0000256" key="5">
    <source>
        <dbReference type="ARBA" id="ARBA00023136"/>
    </source>
</evidence>
<dbReference type="PIRSF" id="PIRSF026673">
    <property type="entry name" value="UCP026673_ion_chan"/>
    <property type="match status" value="1"/>
</dbReference>
<organism evidence="8 9">
    <name type="scientific">Paraburkholderia acidisoli</name>
    <dbReference type="NCBI Taxonomy" id="2571748"/>
    <lineage>
        <taxon>Bacteria</taxon>
        <taxon>Pseudomonadati</taxon>
        <taxon>Pseudomonadota</taxon>
        <taxon>Betaproteobacteria</taxon>
        <taxon>Burkholderiales</taxon>
        <taxon>Burkholderiaceae</taxon>
        <taxon>Paraburkholderia</taxon>
    </lineage>
</organism>
<keyword evidence="4 6" id="KW-1133">Transmembrane helix</keyword>
<comment type="subcellular location">
    <subcellularLocation>
        <location evidence="6">Cell inner membrane</location>
        <topology evidence="6">Multi-pass membrane protein</topology>
    </subcellularLocation>
    <subcellularLocation>
        <location evidence="1">Cell membrane</location>
        <topology evidence="1">Multi-pass membrane protein</topology>
    </subcellularLocation>
</comment>
<keyword evidence="9" id="KW-1185">Reference proteome</keyword>
<evidence type="ECO:0000256" key="2">
    <source>
        <dbReference type="ARBA" id="ARBA00022475"/>
    </source>
</evidence>
<dbReference type="InterPro" id="IPR000595">
    <property type="entry name" value="cNMP-bd_dom"/>
</dbReference>
<accession>A0A7Z2GKF4</accession>
<dbReference type="InterPro" id="IPR010920">
    <property type="entry name" value="LSM_dom_sf"/>
</dbReference>
<dbReference type="InterPro" id="IPR018490">
    <property type="entry name" value="cNMP-bd_dom_sf"/>
</dbReference>
<dbReference type="PANTHER" id="PTHR30221">
    <property type="entry name" value="SMALL-CONDUCTANCE MECHANOSENSITIVE CHANNEL"/>
    <property type="match status" value="1"/>
</dbReference>
<evidence type="ECO:0000256" key="3">
    <source>
        <dbReference type="ARBA" id="ARBA00022692"/>
    </source>
</evidence>
<dbReference type="Gene3D" id="2.60.120.10">
    <property type="entry name" value="Jelly Rolls"/>
    <property type="match status" value="1"/>
</dbReference>
<dbReference type="SUPFAM" id="SSF50182">
    <property type="entry name" value="Sm-like ribonucleoproteins"/>
    <property type="match status" value="1"/>
</dbReference>
<dbReference type="RefSeq" id="WP_158952058.1">
    <property type="nucleotide sequence ID" value="NZ_CP046914.1"/>
</dbReference>
<evidence type="ECO:0000256" key="6">
    <source>
        <dbReference type="RuleBase" id="RU369025"/>
    </source>
</evidence>
<sequence length="487" mass="52028">MNDPLFAGFVLIAIDIAIWRCAWPRNEVARLVARLAVYAALSALLFSSGLSPFSHAAYGASREQRVLGQMLEIIWWLTGARLLTVVLDTLFLPKTWRRQRLFEDVFGAVTFLAAIVAALGFVLELPIRGLVATSGALAVVLGLAIQSTLSDVFAGIVINTTEPYEVGNWVAIDGVEGKVLEMNWRATHLLTSEGNVMIVPNAVAAKAKISNSSRPPTLHGLSVTLDVTPEARPAVVLDALASALKGVRAALADPAPFAHIKSTGPQSFQYEATLYVDDMGKKLAASNELYDLCYRNLAAAGVALRPLGEPYAADKADAPAAARVRLLRGLDLFAALAPEELERLAAQLARKAYASGEVVLASGAVPLALSIVESGVLSAAASEDGRPSEVRRLGPGDAVGEMELLAGLPARLAFTTLTRAVVYQLGKDDLSTVLKRNPDAAHSMCQLLARREHAIDANERAAALPPSDPSFFHWLLDQVRKLHDLAL</sequence>
<reference evidence="8 9" key="1">
    <citation type="submission" date="2019-12" db="EMBL/GenBank/DDBJ databases">
        <title>Paraburkholderia acidiphila 7Q-K02 sp. nov and Paraburkholderia acidisoli DHF22 sp. nov., two strains isolated from forest soil.</title>
        <authorList>
            <person name="Gao Z."/>
            <person name="Qiu L."/>
        </authorList>
    </citation>
    <scope>NUCLEOTIDE SEQUENCE [LARGE SCALE GENOMIC DNA]</scope>
    <source>
        <strain evidence="8 9">DHF22</strain>
    </source>
</reference>
<gene>
    <name evidence="8" type="ORF">FAZ98_14655</name>
</gene>
<dbReference type="InterPro" id="IPR023408">
    <property type="entry name" value="MscS_beta-dom_sf"/>
</dbReference>
<keyword evidence="2" id="KW-1003">Cell membrane</keyword>
<dbReference type="InterPro" id="IPR014710">
    <property type="entry name" value="RmlC-like_jellyroll"/>
</dbReference>
<name>A0A7Z2GKF4_9BURK</name>
<comment type="similarity">
    <text evidence="6">Belongs to the MscS (TC 1.A.23) family.</text>
</comment>
<dbReference type="KEGG" id="pacs:FAZ98_14655"/>
<keyword evidence="3 6" id="KW-0812">Transmembrane</keyword>
<dbReference type="InterPro" id="IPR045275">
    <property type="entry name" value="MscS_archaea/bacteria_type"/>
</dbReference>
<proteinExistence type="inferred from homology"/>
<dbReference type="Gene3D" id="2.30.30.60">
    <property type="match status" value="1"/>
</dbReference>
<keyword evidence="6" id="KW-0406">Ion transport</keyword>
<evidence type="ECO:0000256" key="4">
    <source>
        <dbReference type="ARBA" id="ARBA00022989"/>
    </source>
</evidence>
<dbReference type="Pfam" id="PF00924">
    <property type="entry name" value="MS_channel_2nd"/>
    <property type="match status" value="1"/>
</dbReference>
<feature type="domain" description="Cyclic nucleotide-binding" evidence="7">
    <location>
        <begin position="332"/>
        <end position="451"/>
    </location>
</feature>